<dbReference type="EMBL" id="OU892278">
    <property type="protein sequence ID" value="CAG9764578.1"/>
    <property type="molecule type" value="Genomic_DNA"/>
</dbReference>
<sequence length="843" mass="95112">MIFVTVSFWVLALDHDLQISSGAIGSVSIKDPQGTKVAIWDQVALDEGVIAYSLPLSPYALTGRWLVTVEVEQSEFYSTFEVAPGIGIGLPDVSVAEEHYVELKFGTEMRRRYKPGLPFSGKVEAMSTEKSVRVRVKVYDNTTSIYSQDIEISNGEGTFVVPAILADSDIIHLQYSCVLCQNLGTSVTYIVALISKRNYLVLAANPNFYCEQWSECANNSSCREALSDFDQLLVKYEQVRSDLQRKDNYINNLEMDLEDLKRSLSHEIDRLSLENGSKNDHIKRLEMRTKTMDGVLQAENNYGGVMEETALNDELQSYKEKYSKLEKDFEDLNAISKNMINSIRALESENQAYHNEVCLLKVQLNELTFEKICDEASTQKEPSRIVTRQACVEKTSRKILILGDQSVKYLNRPMRKYFKEDVSILTVTKPNASYRNVIENLSGLVTGFTENDFDIICCGSNDLARDLREIKGCIISTFNDTFLQDVVSKVAAMVDKQLEEKLKAQDVEIEMLKENQNKIIEENIQLRKIIDDQEQHARNLNVRIHGIKVEDGENTENLRTKVLEVFTNKLKINLVDSVIKKCHRVSSMGPSDQPPAVLVRFASDTSRSQPDEEAYVTILSTCPCERDVHYVITTDGRITDWAQRRYGENKVASGSLVEETSTITSSMEPGPTCKLNFRFVVQAVMAPVSQLLVYYVTPEGEPISDVISFDVKLFNKEVSVNIENRDWWLPDQSIDLEVIAEPSSLVCLLGGRSEATGDLRFDPRISEEPTPSPITEEVDFLEAGVSYFQRECSRRGDTGMSAISYRQRGSGAGPSGQKRRPPESLVGGSPYDQLWMWTCFNYS</sequence>
<dbReference type="InterPro" id="IPR050473">
    <property type="entry name" value="A2M/Complement_sys"/>
</dbReference>
<evidence type="ECO:0000259" key="6">
    <source>
        <dbReference type="SMART" id="SM01359"/>
    </source>
</evidence>
<dbReference type="PANTHER" id="PTHR11412">
    <property type="entry name" value="MACROGLOBULIN / COMPLEMENT"/>
    <property type="match status" value="1"/>
</dbReference>
<evidence type="ECO:0000256" key="1">
    <source>
        <dbReference type="ARBA" id="ARBA00022729"/>
    </source>
</evidence>
<reference evidence="7" key="1">
    <citation type="submission" date="2022-01" db="EMBL/GenBank/DDBJ databases">
        <authorList>
            <person name="King R."/>
        </authorList>
    </citation>
    <scope>NUCLEOTIDE SEQUENCE</scope>
</reference>
<feature type="coiled-coil region" evidence="3">
    <location>
        <begin position="243"/>
        <end position="270"/>
    </location>
</feature>
<dbReference type="OrthoDB" id="2142040at2759"/>
<dbReference type="Gene3D" id="2.60.40.1930">
    <property type="match status" value="2"/>
</dbReference>
<dbReference type="PANTHER" id="PTHR11412:SF136">
    <property type="entry name" value="CD109 ANTIGEN"/>
    <property type="match status" value="1"/>
</dbReference>
<evidence type="ECO:0000256" key="3">
    <source>
        <dbReference type="SAM" id="Coils"/>
    </source>
</evidence>
<keyword evidence="3" id="KW-0175">Coiled coil</keyword>
<evidence type="ECO:0000313" key="7">
    <source>
        <dbReference type="EMBL" id="CAG9764578.1"/>
    </source>
</evidence>
<feature type="signal peptide" evidence="5">
    <location>
        <begin position="1"/>
        <end position="22"/>
    </location>
</feature>
<keyword evidence="8" id="KW-1185">Reference proteome</keyword>
<dbReference type="AlphaFoldDB" id="A0A9N9QCE6"/>
<feature type="domain" description="Alpha-2-macroglobulin bait region" evidence="6">
    <location>
        <begin position="599"/>
        <end position="749"/>
    </location>
</feature>
<keyword evidence="1 5" id="KW-0732">Signal</keyword>
<accession>A0A9N9QCE6</accession>
<gene>
    <name evidence="7" type="ORF">CEUTPL_LOCUS5213</name>
</gene>
<proteinExistence type="predicted"/>
<dbReference type="Proteomes" id="UP001152799">
    <property type="component" value="Chromosome 2"/>
</dbReference>
<feature type="coiled-coil region" evidence="3">
    <location>
        <begin position="308"/>
        <end position="356"/>
    </location>
</feature>
<protein>
    <recommendedName>
        <fullName evidence="6">Alpha-2-macroglobulin bait region domain-containing protein</fullName>
    </recommendedName>
</protein>
<feature type="region of interest" description="Disordered" evidence="4">
    <location>
        <begin position="799"/>
        <end position="827"/>
    </location>
</feature>
<feature type="coiled-coil region" evidence="3">
    <location>
        <begin position="495"/>
        <end position="522"/>
    </location>
</feature>
<dbReference type="Pfam" id="PF07703">
    <property type="entry name" value="A2M_BRD"/>
    <property type="match status" value="1"/>
</dbReference>
<keyword evidence="2" id="KW-0882">Thioester bond</keyword>
<feature type="chain" id="PRO_5040451253" description="Alpha-2-macroglobulin bait region domain-containing protein" evidence="5">
    <location>
        <begin position="23"/>
        <end position="843"/>
    </location>
</feature>
<evidence type="ECO:0000256" key="4">
    <source>
        <dbReference type="SAM" id="MobiDB-lite"/>
    </source>
</evidence>
<evidence type="ECO:0000313" key="8">
    <source>
        <dbReference type="Proteomes" id="UP001152799"/>
    </source>
</evidence>
<evidence type="ECO:0000256" key="2">
    <source>
        <dbReference type="ARBA" id="ARBA00022966"/>
    </source>
</evidence>
<evidence type="ECO:0000256" key="5">
    <source>
        <dbReference type="SAM" id="SignalP"/>
    </source>
</evidence>
<name>A0A9N9QCE6_9CUCU</name>
<dbReference type="InterPro" id="IPR011625">
    <property type="entry name" value="A2M_N_BRD"/>
</dbReference>
<dbReference type="SMART" id="SM01359">
    <property type="entry name" value="A2M_N_2"/>
    <property type="match status" value="1"/>
</dbReference>
<organism evidence="7 8">
    <name type="scientific">Ceutorhynchus assimilis</name>
    <name type="common">cabbage seed weevil</name>
    <dbReference type="NCBI Taxonomy" id="467358"/>
    <lineage>
        <taxon>Eukaryota</taxon>
        <taxon>Metazoa</taxon>
        <taxon>Ecdysozoa</taxon>
        <taxon>Arthropoda</taxon>
        <taxon>Hexapoda</taxon>
        <taxon>Insecta</taxon>
        <taxon>Pterygota</taxon>
        <taxon>Neoptera</taxon>
        <taxon>Endopterygota</taxon>
        <taxon>Coleoptera</taxon>
        <taxon>Polyphaga</taxon>
        <taxon>Cucujiformia</taxon>
        <taxon>Curculionidae</taxon>
        <taxon>Ceutorhynchinae</taxon>
        <taxon>Ceutorhynchus</taxon>
    </lineage>
</organism>